<dbReference type="GO" id="GO:0000149">
    <property type="term" value="F:SNARE binding"/>
    <property type="evidence" value="ECO:0007669"/>
    <property type="project" value="TreeGrafter"/>
</dbReference>
<dbReference type="STRING" id="105696.A0A1Y2LI54"/>
<feature type="compositionally biased region" description="Low complexity" evidence="3">
    <location>
        <begin position="725"/>
        <end position="738"/>
    </location>
</feature>
<dbReference type="GO" id="GO:0005546">
    <property type="term" value="F:phosphatidylinositol-4,5-bisphosphate binding"/>
    <property type="evidence" value="ECO:0007669"/>
    <property type="project" value="TreeGrafter"/>
</dbReference>
<evidence type="ECO:0000256" key="2">
    <source>
        <dbReference type="ARBA" id="ARBA00022490"/>
    </source>
</evidence>
<feature type="domain" description="ENTH" evidence="4">
    <location>
        <begin position="189"/>
        <end position="317"/>
    </location>
</feature>
<dbReference type="InterPro" id="IPR014712">
    <property type="entry name" value="ANTH_dom_sf"/>
</dbReference>
<organism evidence="5 6">
    <name type="scientific">Epicoccum nigrum</name>
    <name type="common">Soil fungus</name>
    <name type="synonym">Epicoccum purpurascens</name>
    <dbReference type="NCBI Taxonomy" id="105696"/>
    <lineage>
        <taxon>Eukaryota</taxon>
        <taxon>Fungi</taxon>
        <taxon>Dikarya</taxon>
        <taxon>Ascomycota</taxon>
        <taxon>Pezizomycotina</taxon>
        <taxon>Dothideomycetes</taxon>
        <taxon>Pleosporomycetidae</taxon>
        <taxon>Pleosporales</taxon>
        <taxon>Pleosporineae</taxon>
        <taxon>Didymellaceae</taxon>
        <taxon>Epicoccum</taxon>
    </lineage>
</organism>
<keyword evidence="2" id="KW-0963">Cytoplasm</keyword>
<feature type="compositionally biased region" description="Low complexity" evidence="3">
    <location>
        <begin position="708"/>
        <end position="717"/>
    </location>
</feature>
<feature type="region of interest" description="Disordered" evidence="3">
    <location>
        <begin position="787"/>
        <end position="833"/>
    </location>
</feature>
<dbReference type="GO" id="GO:0032050">
    <property type="term" value="F:clathrin heavy chain binding"/>
    <property type="evidence" value="ECO:0007669"/>
    <property type="project" value="TreeGrafter"/>
</dbReference>
<feature type="compositionally biased region" description="Polar residues" evidence="3">
    <location>
        <begin position="679"/>
        <end position="690"/>
    </location>
</feature>
<feature type="compositionally biased region" description="Low complexity" evidence="3">
    <location>
        <begin position="758"/>
        <end position="768"/>
    </location>
</feature>
<comment type="subcellular location">
    <subcellularLocation>
        <location evidence="1">Cytoplasm</location>
    </subcellularLocation>
</comment>
<dbReference type="EMBL" id="KZ107863">
    <property type="protein sequence ID" value="OSS43571.1"/>
    <property type="molecule type" value="Genomic_DNA"/>
</dbReference>
<dbReference type="PANTHER" id="PTHR22951">
    <property type="entry name" value="CLATHRIN ASSEMBLY PROTEIN"/>
    <property type="match status" value="1"/>
</dbReference>
<evidence type="ECO:0000256" key="3">
    <source>
        <dbReference type="SAM" id="MobiDB-lite"/>
    </source>
</evidence>
<protein>
    <recommendedName>
        <fullName evidence="4">ENTH domain-containing protein</fullName>
    </recommendedName>
</protein>
<dbReference type="InterPro" id="IPR045192">
    <property type="entry name" value="AP180-like"/>
</dbReference>
<dbReference type="FunFam" id="1.20.58.150:FF:000004">
    <property type="entry name" value="ENTH domain protein"/>
    <property type="match status" value="1"/>
</dbReference>
<dbReference type="GO" id="GO:0030136">
    <property type="term" value="C:clathrin-coated vesicle"/>
    <property type="evidence" value="ECO:0007669"/>
    <property type="project" value="InterPro"/>
</dbReference>
<sequence length="833" mass="90497">MFRWTWRVIGCRLFGGEVSVFGLHCAGSWQLARGVPLKTLRLAAGGRASARQALAASPLRWLWLPALSSLSSQVGLSSLPIRSAPTPCTVHPGSANRPWASVLPRCPNAVSLCPDLPCPALPCATTAAYSSVPTAPACCDRPRGASQRAPQHTATRRPSTPSPLSSADPRPPNPGRTSAAAPHPLRPTASDAMASSFEKSVKGGTKIKLAAPKSKYVEHILVATHAGEAGVAEIFRALQNRLRDSTWTIVFKSLIIVHLMIREGEPEVTLKYLAQNPTRKLAINSFTEVQTQGHNIRTYTEYLLRRAIEYGATKVDYVRGGEGRLKRLTVDKGLLRECESVQEQIRYLLKCQPFDDEPENEITLTAFRLLTMDLLVLFHVMNEGTINLLEHYFEMSKPDATRALAIYRTFARQTEAVVQYLSLARAHEHSTRLEIPKIKHAPTSLAASLEEYLNDKDFEINRRQYIAEKEAKKGGGKATNGSSNNTSRQTEPRPTTSSQTPSQPSSQQTVPNPNANAPLIDLFASLEDNQQTMATAPMQQPYPQQTAFDQGFQQPAFQMPQPNDMTFGQQQQPFMPQHTQGTNPFQLQQQQPPQPQPQPQLQPQIHTGAGFGGYTPQPFSPQNSLAPIPQNGVPDFSQQQLPQMQLPTIAEPLQQQPTSTNPFRQSMLPNMTGAAEPTGASSLNRSSTNPFAKQSPSFAQQSPPPTSSSPFSTQSFSGGLSPFAPQQLQQQQQQQQPLQPSPTGTNPFARNTSPQNASSPPLSSGGLLAVNATGSTNPFRQSAFVNQATGQGWQNSGAGGTIGGLSLDSVPTQSVFPRPGGQGAQQQQQNFLG</sequence>
<feature type="compositionally biased region" description="Low complexity" evidence="3">
    <location>
        <begin position="479"/>
        <end position="511"/>
    </location>
</feature>
<dbReference type="InterPro" id="IPR013809">
    <property type="entry name" value="ENTH"/>
</dbReference>
<feature type="region of interest" description="Disordered" evidence="3">
    <location>
        <begin position="139"/>
        <end position="194"/>
    </location>
</feature>
<dbReference type="InterPro" id="IPR011417">
    <property type="entry name" value="ANTH_dom"/>
</dbReference>
<dbReference type="PANTHER" id="PTHR22951:SF5">
    <property type="entry name" value="PHOSPHATIDYLINOSITOL-BINDING CLATHRIN ASSEMBLY PROTEIN LAP"/>
    <property type="match status" value="1"/>
</dbReference>
<dbReference type="GO" id="GO:0006900">
    <property type="term" value="P:vesicle budding from membrane"/>
    <property type="evidence" value="ECO:0007669"/>
    <property type="project" value="TreeGrafter"/>
</dbReference>
<dbReference type="InterPro" id="IPR008942">
    <property type="entry name" value="ENTH_VHS"/>
</dbReference>
<feature type="compositionally biased region" description="Polar residues" evidence="3">
    <location>
        <begin position="741"/>
        <end position="757"/>
    </location>
</feature>
<dbReference type="SUPFAM" id="SSF48464">
    <property type="entry name" value="ENTH/VHS domain"/>
    <property type="match status" value="1"/>
</dbReference>
<dbReference type="FunFam" id="1.25.40.90:FF:000025">
    <property type="entry name" value="ENTH domain protein"/>
    <property type="match status" value="1"/>
</dbReference>
<dbReference type="AlphaFoldDB" id="A0A1Y2LI54"/>
<keyword evidence="6" id="KW-1185">Reference proteome</keyword>
<feature type="region of interest" description="Disordered" evidence="3">
    <location>
        <begin position="469"/>
        <end position="516"/>
    </location>
</feature>
<dbReference type="Proteomes" id="UP000193240">
    <property type="component" value="Unassembled WGS sequence"/>
</dbReference>
<dbReference type="OMA" id="AWTIVFK"/>
<reference evidence="5 6" key="1">
    <citation type="journal article" date="2017" name="Genome Announc.">
        <title>Genome sequence of the saprophytic ascomycete Epicoccum nigrum ICMP 19927 strain isolated from New Zealand.</title>
        <authorList>
            <person name="Fokin M."/>
            <person name="Fleetwood D."/>
            <person name="Weir B.S."/>
            <person name="Villas-Boas S.G."/>
        </authorList>
    </citation>
    <scope>NUCLEOTIDE SEQUENCE [LARGE SCALE GENOMIC DNA]</scope>
    <source>
        <strain evidence="5 6">ICMP 19927</strain>
    </source>
</reference>
<accession>A0A1Y2LI54</accession>
<gene>
    <name evidence="5" type="ORF">B5807_11738</name>
</gene>
<evidence type="ECO:0000313" key="6">
    <source>
        <dbReference type="Proteomes" id="UP000193240"/>
    </source>
</evidence>
<proteinExistence type="predicted"/>
<dbReference type="PROSITE" id="PS50942">
    <property type="entry name" value="ENTH"/>
    <property type="match status" value="1"/>
</dbReference>
<feature type="region of interest" description="Disordered" evidence="3">
    <location>
        <begin position="654"/>
        <end position="774"/>
    </location>
</feature>
<dbReference type="GO" id="GO:0005545">
    <property type="term" value="F:1-phosphatidylinositol binding"/>
    <property type="evidence" value="ECO:0007669"/>
    <property type="project" value="InterPro"/>
</dbReference>
<dbReference type="SUPFAM" id="SSF89009">
    <property type="entry name" value="GAT-like domain"/>
    <property type="match status" value="1"/>
</dbReference>
<dbReference type="GO" id="GO:0072583">
    <property type="term" value="P:clathrin-dependent endocytosis"/>
    <property type="evidence" value="ECO:0007669"/>
    <property type="project" value="InterPro"/>
</dbReference>
<evidence type="ECO:0000256" key="1">
    <source>
        <dbReference type="ARBA" id="ARBA00004496"/>
    </source>
</evidence>
<dbReference type="Gene3D" id="1.20.58.150">
    <property type="entry name" value="ANTH domain"/>
    <property type="match status" value="1"/>
</dbReference>
<feature type="compositionally biased region" description="Low complexity" evidence="3">
    <location>
        <begin position="824"/>
        <end position="833"/>
    </location>
</feature>
<dbReference type="Pfam" id="PF07651">
    <property type="entry name" value="ANTH"/>
    <property type="match status" value="1"/>
</dbReference>
<feature type="compositionally biased region" description="Low complexity" evidence="3">
    <location>
        <begin position="156"/>
        <end position="167"/>
    </location>
</feature>
<dbReference type="CDD" id="cd16988">
    <property type="entry name" value="ANTH_N_YAP180"/>
    <property type="match status" value="1"/>
</dbReference>
<feature type="compositionally biased region" description="Polar residues" evidence="3">
    <location>
        <begin position="555"/>
        <end position="564"/>
    </location>
</feature>
<name>A0A1Y2LI54_EPING</name>
<feature type="compositionally biased region" description="Low complexity" evidence="3">
    <location>
        <begin position="691"/>
        <end position="701"/>
    </location>
</feature>
<dbReference type="GO" id="GO:0048268">
    <property type="term" value="P:clathrin coat assembly"/>
    <property type="evidence" value="ECO:0007669"/>
    <property type="project" value="InterPro"/>
</dbReference>
<feature type="compositionally biased region" description="Polar residues" evidence="3">
    <location>
        <begin position="787"/>
        <end position="796"/>
    </location>
</feature>
<evidence type="ECO:0000259" key="4">
    <source>
        <dbReference type="PROSITE" id="PS50942"/>
    </source>
</evidence>
<feature type="compositionally biased region" description="Low complexity" evidence="3">
    <location>
        <begin position="565"/>
        <end position="591"/>
    </location>
</feature>
<feature type="region of interest" description="Disordered" evidence="3">
    <location>
        <begin position="555"/>
        <end position="637"/>
    </location>
</feature>
<dbReference type="SMART" id="SM00273">
    <property type="entry name" value="ENTH"/>
    <property type="match status" value="1"/>
</dbReference>
<dbReference type="GO" id="GO:0005905">
    <property type="term" value="C:clathrin-coated pit"/>
    <property type="evidence" value="ECO:0007669"/>
    <property type="project" value="TreeGrafter"/>
</dbReference>
<feature type="compositionally biased region" description="Polar residues" evidence="3">
    <location>
        <begin position="654"/>
        <end position="669"/>
    </location>
</feature>
<evidence type="ECO:0000313" key="5">
    <source>
        <dbReference type="EMBL" id="OSS43571.1"/>
    </source>
</evidence>
<dbReference type="Gene3D" id="1.25.40.90">
    <property type="match status" value="1"/>
</dbReference>
<dbReference type="InParanoid" id="A0A1Y2LI54"/>
<dbReference type="FunCoup" id="A0A1Y2LI54">
    <property type="interactions" value="411"/>
</dbReference>